<accession>A0A2I2KWU6</accession>
<dbReference type="GO" id="GO:0000160">
    <property type="term" value="P:phosphorelay signal transduction system"/>
    <property type="evidence" value="ECO:0007669"/>
    <property type="project" value="InterPro"/>
</dbReference>
<dbReference type="AlphaFoldDB" id="A0A2I2KWU6"/>
<gene>
    <name evidence="4" type="ORF">FRACA_410004</name>
</gene>
<dbReference type="Proteomes" id="UP000234331">
    <property type="component" value="Unassembled WGS sequence"/>
</dbReference>
<evidence type="ECO:0000256" key="1">
    <source>
        <dbReference type="PROSITE-ProRule" id="PRU00169"/>
    </source>
</evidence>
<dbReference type="EMBL" id="FZMO01000346">
    <property type="protein sequence ID" value="SNQ50130.1"/>
    <property type="molecule type" value="Genomic_DNA"/>
</dbReference>
<evidence type="ECO:0000313" key="5">
    <source>
        <dbReference type="Proteomes" id="UP000234331"/>
    </source>
</evidence>
<protein>
    <recommendedName>
        <fullName evidence="3">Response regulatory domain-containing protein</fullName>
    </recommendedName>
</protein>
<feature type="domain" description="Response regulatory" evidence="3">
    <location>
        <begin position="1"/>
        <end position="94"/>
    </location>
</feature>
<name>A0A2I2KWU6_9ACTN</name>
<evidence type="ECO:0000259" key="3">
    <source>
        <dbReference type="PROSITE" id="PS50110"/>
    </source>
</evidence>
<evidence type="ECO:0000313" key="4">
    <source>
        <dbReference type="EMBL" id="SNQ50130.1"/>
    </source>
</evidence>
<dbReference type="SUPFAM" id="SSF52172">
    <property type="entry name" value="CheY-like"/>
    <property type="match status" value="1"/>
</dbReference>
<sequence length="94" mass="10750">MVEDDVTIGAVHETVLRTHRHDVTRAATGFEAVQAIRQAAFDLALLDPRLPDRDGIEACRDIRARLPGSRRLRHRRQPAHPPRRTRSLTRMPKT</sequence>
<evidence type="ECO:0000256" key="2">
    <source>
        <dbReference type="SAM" id="MobiDB-lite"/>
    </source>
</evidence>
<dbReference type="Gene3D" id="3.40.50.2300">
    <property type="match status" value="1"/>
</dbReference>
<dbReference type="Pfam" id="PF00072">
    <property type="entry name" value="Response_reg"/>
    <property type="match status" value="1"/>
</dbReference>
<dbReference type="InterPro" id="IPR011006">
    <property type="entry name" value="CheY-like_superfamily"/>
</dbReference>
<feature type="region of interest" description="Disordered" evidence="2">
    <location>
        <begin position="67"/>
        <end position="94"/>
    </location>
</feature>
<organism evidence="4 5">
    <name type="scientific">Frankia canadensis</name>
    <dbReference type="NCBI Taxonomy" id="1836972"/>
    <lineage>
        <taxon>Bacteria</taxon>
        <taxon>Bacillati</taxon>
        <taxon>Actinomycetota</taxon>
        <taxon>Actinomycetes</taxon>
        <taxon>Frankiales</taxon>
        <taxon>Frankiaceae</taxon>
        <taxon>Frankia</taxon>
    </lineage>
</organism>
<feature type="modified residue" description="4-aspartylphosphate" evidence="1">
    <location>
        <position position="47"/>
    </location>
</feature>
<feature type="compositionally biased region" description="Basic residues" evidence="2">
    <location>
        <begin position="68"/>
        <end position="94"/>
    </location>
</feature>
<keyword evidence="5" id="KW-1185">Reference proteome</keyword>
<keyword evidence="1" id="KW-0597">Phosphoprotein</keyword>
<dbReference type="InterPro" id="IPR001789">
    <property type="entry name" value="Sig_transdc_resp-reg_receiver"/>
</dbReference>
<dbReference type="RefSeq" id="WP_101833470.1">
    <property type="nucleotide sequence ID" value="NZ_FZMO01000346.1"/>
</dbReference>
<proteinExistence type="predicted"/>
<dbReference type="PROSITE" id="PS50110">
    <property type="entry name" value="RESPONSE_REGULATORY"/>
    <property type="match status" value="1"/>
</dbReference>
<reference evidence="4 5" key="1">
    <citation type="submission" date="2017-06" db="EMBL/GenBank/DDBJ databases">
        <authorList>
            <person name="Kim H.J."/>
            <person name="Triplett B.A."/>
        </authorList>
    </citation>
    <scope>NUCLEOTIDE SEQUENCE [LARGE SCALE GENOMIC DNA]</scope>
    <source>
        <strain evidence="4">FRACA_ARgP5</strain>
    </source>
</reference>